<evidence type="ECO:0008006" key="3">
    <source>
        <dbReference type="Google" id="ProtNLM"/>
    </source>
</evidence>
<organism evidence="1 2">
    <name type="scientific">Leucobacter komagatae</name>
    <dbReference type="NCBI Taxonomy" id="55969"/>
    <lineage>
        <taxon>Bacteria</taxon>
        <taxon>Bacillati</taxon>
        <taxon>Actinomycetota</taxon>
        <taxon>Actinomycetes</taxon>
        <taxon>Micrococcales</taxon>
        <taxon>Microbacteriaceae</taxon>
        <taxon>Leucobacter</taxon>
    </lineage>
</organism>
<dbReference type="AlphaFoldDB" id="A0A542XXL5"/>
<dbReference type="EMBL" id="VFON01000002">
    <property type="protein sequence ID" value="TQL40574.1"/>
    <property type="molecule type" value="Genomic_DNA"/>
</dbReference>
<sequence>MSAPVSPEALAGRLEARIRHLAVGAQATAGWPRVLFIDGRSGSGKTSLAETLATARVAGGAERPRIVGMDEIYPGWDGLAAGSAMVPELLRTGRYRRYDWYSESFTPEVTLEPGGSLIVEGCGSVSGEALAVARALGSVYTLWVECPDELRRERALARDGETFIPHWERWAAQEVTHFARTRPLARANEVVHVGR</sequence>
<dbReference type="InterPro" id="IPR027417">
    <property type="entry name" value="P-loop_NTPase"/>
</dbReference>
<dbReference type="SUPFAM" id="SSF52540">
    <property type="entry name" value="P-loop containing nucleoside triphosphate hydrolases"/>
    <property type="match status" value="1"/>
</dbReference>
<accession>A0A542XXL5</accession>
<dbReference type="Gene3D" id="3.40.50.300">
    <property type="entry name" value="P-loop containing nucleotide triphosphate hydrolases"/>
    <property type="match status" value="1"/>
</dbReference>
<reference evidence="1 2" key="1">
    <citation type="submission" date="2019-06" db="EMBL/GenBank/DDBJ databases">
        <title>Sequencing the genomes of 1000 actinobacteria strains.</title>
        <authorList>
            <person name="Klenk H.-P."/>
        </authorList>
    </citation>
    <scope>NUCLEOTIDE SEQUENCE [LARGE SCALE GENOMIC DNA]</scope>
    <source>
        <strain evidence="1 2">DSM 8803</strain>
    </source>
</reference>
<dbReference type="RefSeq" id="WP_211359197.1">
    <property type="nucleotide sequence ID" value="NZ_BAAAUY010000023.1"/>
</dbReference>
<proteinExistence type="predicted"/>
<keyword evidence="2" id="KW-1185">Reference proteome</keyword>
<evidence type="ECO:0000313" key="2">
    <source>
        <dbReference type="Proteomes" id="UP000319094"/>
    </source>
</evidence>
<protein>
    <recommendedName>
        <fullName evidence="3">Uridine kinase</fullName>
    </recommendedName>
</protein>
<comment type="caution">
    <text evidence="1">The sequence shown here is derived from an EMBL/GenBank/DDBJ whole genome shotgun (WGS) entry which is preliminary data.</text>
</comment>
<name>A0A542XXL5_9MICO</name>
<gene>
    <name evidence="1" type="ORF">FB468_3095</name>
</gene>
<dbReference type="Proteomes" id="UP000319094">
    <property type="component" value="Unassembled WGS sequence"/>
</dbReference>
<evidence type="ECO:0000313" key="1">
    <source>
        <dbReference type="EMBL" id="TQL40574.1"/>
    </source>
</evidence>